<comment type="caution">
    <text evidence="3">The sequence shown here is derived from an EMBL/GenBank/DDBJ whole genome shotgun (WGS) entry which is preliminary data.</text>
</comment>
<feature type="compositionally biased region" description="Low complexity" evidence="1">
    <location>
        <begin position="165"/>
        <end position="178"/>
    </location>
</feature>
<dbReference type="SUPFAM" id="SSF54236">
    <property type="entry name" value="Ubiquitin-like"/>
    <property type="match status" value="1"/>
</dbReference>
<dbReference type="PANTHER" id="PTHR13318">
    <property type="entry name" value="PARTNER OF PAIRED, ISOFORM B-RELATED"/>
    <property type="match status" value="1"/>
</dbReference>
<keyword evidence="4" id="KW-1185">Reference proteome</keyword>
<proteinExistence type="predicted"/>
<feature type="compositionally biased region" description="Basic and acidic residues" evidence="1">
    <location>
        <begin position="1"/>
        <end position="23"/>
    </location>
</feature>
<feature type="compositionally biased region" description="Polar residues" evidence="1">
    <location>
        <begin position="210"/>
        <end position="222"/>
    </location>
</feature>
<feature type="region of interest" description="Disordered" evidence="1">
    <location>
        <begin position="150"/>
        <end position="300"/>
    </location>
</feature>
<dbReference type="Pfam" id="PF13516">
    <property type="entry name" value="LRR_6"/>
    <property type="match status" value="2"/>
</dbReference>
<evidence type="ECO:0000313" key="4">
    <source>
        <dbReference type="Proteomes" id="UP001212841"/>
    </source>
</evidence>
<dbReference type="EMBL" id="JADGJD010000725">
    <property type="protein sequence ID" value="KAJ3048870.1"/>
    <property type="molecule type" value="Genomic_DNA"/>
</dbReference>
<evidence type="ECO:0000259" key="2">
    <source>
        <dbReference type="PROSITE" id="PS50033"/>
    </source>
</evidence>
<dbReference type="SMART" id="SM00166">
    <property type="entry name" value="UBX"/>
    <property type="match status" value="1"/>
</dbReference>
<feature type="compositionally biased region" description="Basic and acidic residues" evidence="1">
    <location>
        <begin position="30"/>
        <end position="40"/>
    </location>
</feature>
<dbReference type="Gene3D" id="3.80.10.10">
    <property type="entry name" value="Ribonuclease Inhibitor"/>
    <property type="match status" value="1"/>
</dbReference>
<feature type="compositionally biased region" description="Low complexity" evidence="1">
    <location>
        <begin position="44"/>
        <end position="59"/>
    </location>
</feature>
<dbReference type="CDD" id="cd01767">
    <property type="entry name" value="UBX"/>
    <property type="match status" value="1"/>
</dbReference>
<dbReference type="InterPro" id="IPR001012">
    <property type="entry name" value="UBX_dom"/>
</dbReference>
<dbReference type="Pfam" id="PF00789">
    <property type="entry name" value="UBX"/>
    <property type="match status" value="1"/>
</dbReference>
<sequence length="798" mass="86699">MLARSKELEDAKKRKRLNSEAKQRALQQIAEDRATKREQQMMRSGGAAASQNASQATTSDLPAPVTNGASETLIQVRLPSGNVIKKRLPVESTLNIVFEFVRSDARAEDRPVCSEDFQLLQPFPRRIFGREDSGLTLSEARLIPSANLNVLKPKPVEPNSPPTPAHTTTTTPTPEPTTSNDGAEPMDTDGGLNVPERLRRSVAPSPPTPSNHRWGSGRTMQDPTPEPDGDEMDEDGGEGDGVGDNGNGGGALGNADNDDHDDHDDGESSSEGEEDDDLGDGQRLGGAGSGSGGPVAPADRQHRAQILASALAHRSSPRQIVAAPQTKPVMRRAFEPRARVSPLKDLCLRCVAGQVANPKMAERHLSLLKLLPPDLGELLIKQLMTTKHFDRFTLHRLRFCPIQNVELNSYGLATDSLLDTLSTTHWSTITRLSLKGCEFVTDRGIAEVGELVHLNSLDLSSCRVTDRSADVFARLRELEYLNLSRTKITSKGLGIIVKPLQDTLRELLIASCKNIKGDDLFVLIQGIKSLTRLSIAELEFSTPLQPPSPSAFQQLTELNAGHTALGNEDLRRVVGGFGRLEELDLEGCLGVQEEGLLWLTRGLTKLRVLKFPMLKGELGEVLEGMLAAMPLERLDLQGYHQVKDSGVRHLSNLQNSLTFLSLAGTSITDEALSVVGVCIKLKELYLDGTHITDTGVVPCLRNLAQLQTLSLSRTGITDTTLLSFPRADFARVLRTLNLGWTDVTDLGVKGGVRCLRSLEMLNLGFTMVTEVGVAGVFDELKNLRPPNLVGLRPPPPPI</sequence>
<feature type="compositionally biased region" description="Acidic residues" evidence="1">
    <location>
        <begin position="256"/>
        <end position="279"/>
    </location>
</feature>
<protein>
    <recommendedName>
        <fullName evidence="2">UBX domain-containing protein</fullName>
    </recommendedName>
</protein>
<feature type="domain" description="UBX" evidence="2">
    <location>
        <begin position="67"/>
        <end position="150"/>
    </location>
</feature>
<dbReference type="Proteomes" id="UP001212841">
    <property type="component" value="Unassembled WGS sequence"/>
</dbReference>
<dbReference type="Gene3D" id="3.10.20.90">
    <property type="entry name" value="Phosphatidylinositol 3-kinase Catalytic Subunit, Chain A, domain 1"/>
    <property type="match status" value="1"/>
</dbReference>
<dbReference type="InterPro" id="IPR057207">
    <property type="entry name" value="FBXL15_LRR"/>
</dbReference>
<dbReference type="PROSITE" id="PS50033">
    <property type="entry name" value="UBX"/>
    <property type="match status" value="1"/>
</dbReference>
<organism evidence="3 4">
    <name type="scientific">Rhizophlyctis rosea</name>
    <dbReference type="NCBI Taxonomy" id="64517"/>
    <lineage>
        <taxon>Eukaryota</taxon>
        <taxon>Fungi</taxon>
        <taxon>Fungi incertae sedis</taxon>
        <taxon>Chytridiomycota</taxon>
        <taxon>Chytridiomycota incertae sedis</taxon>
        <taxon>Chytridiomycetes</taxon>
        <taxon>Rhizophlyctidales</taxon>
        <taxon>Rhizophlyctidaceae</taxon>
        <taxon>Rhizophlyctis</taxon>
    </lineage>
</organism>
<dbReference type="AlphaFoldDB" id="A0AAD5S9M5"/>
<dbReference type="InterPro" id="IPR032675">
    <property type="entry name" value="LRR_dom_sf"/>
</dbReference>
<dbReference type="SMART" id="SM00367">
    <property type="entry name" value="LRR_CC"/>
    <property type="match status" value="6"/>
</dbReference>
<feature type="compositionally biased region" description="Gly residues" evidence="1">
    <location>
        <begin position="282"/>
        <end position="293"/>
    </location>
</feature>
<dbReference type="Pfam" id="PF25372">
    <property type="entry name" value="DUF7885"/>
    <property type="match status" value="1"/>
</dbReference>
<feature type="compositionally biased region" description="Acidic residues" evidence="1">
    <location>
        <begin position="225"/>
        <end position="238"/>
    </location>
</feature>
<feature type="region of interest" description="Disordered" evidence="1">
    <location>
        <begin position="1"/>
        <end position="66"/>
    </location>
</feature>
<accession>A0AAD5S9M5</accession>
<feature type="compositionally biased region" description="Gly residues" evidence="1">
    <location>
        <begin position="239"/>
        <end position="252"/>
    </location>
</feature>
<evidence type="ECO:0000313" key="3">
    <source>
        <dbReference type="EMBL" id="KAJ3048870.1"/>
    </source>
</evidence>
<dbReference type="InterPro" id="IPR001611">
    <property type="entry name" value="Leu-rich_rpt"/>
</dbReference>
<dbReference type="GO" id="GO:0019005">
    <property type="term" value="C:SCF ubiquitin ligase complex"/>
    <property type="evidence" value="ECO:0007669"/>
    <property type="project" value="TreeGrafter"/>
</dbReference>
<dbReference type="InterPro" id="IPR029071">
    <property type="entry name" value="Ubiquitin-like_domsf"/>
</dbReference>
<reference evidence="3" key="1">
    <citation type="submission" date="2020-05" db="EMBL/GenBank/DDBJ databases">
        <title>Phylogenomic resolution of chytrid fungi.</title>
        <authorList>
            <person name="Stajich J.E."/>
            <person name="Amses K."/>
            <person name="Simmons R."/>
            <person name="Seto K."/>
            <person name="Myers J."/>
            <person name="Bonds A."/>
            <person name="Quandt C.A."/>
            <person name="Barry K."/>
            <person name="Liu P."/>
            <person name="Grigoriev I."/>
            <person name="Longcore J.E."/>
            <person name="James T.Y."/>
        </authorList>
    </citation>
    <scope>NUCLEOTIDE SEQUENCE</scope>
    <source>
        <strain evidence="3">JEL0318</strain>
    </source>
</reference>
<name>A0AAD5S9M5_9FUNG</name>
<dbReference type="SUPFAM" id="SSF52047">
    <property type="entry name" value="RNI-like"/>
    <property type="match status" value="1"/>
</dbReference>
<evidence type="ECO:0000256" key="1">
    <source>
        <dbReference type="SAM" id="MobiDB-lite"/>
    </source>
</evidence>
<dbReference type="InterPro" id="IPR006553">
    <property type="entry name" value="Leu-rich_rpt_Cys-con_subtyp"/>
</dbReference>
<dbReference type="GO" id="GO:0031146">
    <property type="term" value="P:SCF-dependent proteasomal ubiquitin-dependent protein catabolic process"/>
    <property type="evidence" value="ECO:0007669"/>
    <property type="project" value="TreeGrafter"/>
</dbReference>
<gene>
    <name evidence="3" type="ORF">HK097_010128</name>
</gene>